<proteinExistence type="predicted"/>
<feature type="domain" description="Replication-associated protein ORF2/G2P" evidence="1">
    <location>
        <begin position="93"/>
        <end position="218"/>
    </location>
</feature>
<dbReference type="Pfam" id="PF23343">
    <property type="entry name" value="REP_ORF2-G2P"/>
    <property type="match status" value="1"/>
</dbReference>
<reference evidence="2" key="1">
    <citation type="submission" date="2024-03" db="EMBL/GenBank/DDBJ databases">
        <title>Diverse circular DNA viruses in blood, oral, and fecal samples of captive lemurs.</title>
        <authorList>
            <person name="Paietta E.N."/>
            <person name="Kraberger S."/>
            <person name="Lund M.C."/>
            <person name="Custer J.M."/>
            <person name="Vargas K.M."/>
            <person name="Ehmke E.E."/>
            <person name="Yoder A.D."/>
            <person name="Varsani A."/>
        </authorList>
    </citation>
    <scope>NUCLEOTIDE SEQUENCE</scope>
    <source>
        <strain evidence="2">Duke_28FS_85</strain>
    </source>
</reference>
<evidence type="ECO:0000259" key="1">
    <source>
        <dbReference type="Pfam" id="PF23343"/>
    </source>
</evidence>
<protein>
    <submittedName>
        <fullName evidence="2">Replication initiator protein</fullName>
    </submittedName>
</protein>
<name>A0AAU8B6D3_9VIRU</name>
<dbReference type="EMBL" id="PP511820">
    <property type="protein sequence ID" value="XCD07854.1"/>
    <property type="molecule type" value="Genomic_DNA"/>
</dbReference>
<organism evidence="2">
    <name type="scientific">Dulem virus 170</name>
    <dbReference type="NCBI Taxonomy" id="3145647"/>
    <lineage>
        <taxon>Viruses</taxon>
        <taxon>Monodnaviria</taxon>
        <taxon>Sangervirae</taxon>
        <taxon>Phixviricota</taxon>
        <taxon>Malgrandaviricetes</taxon>
        <taxon>Petitvirales</taxon>
        <taxon>Microviridae</taxon>
        <taxon>Microvirus</taxon>
    </lineage>
</organism>
<dbReference type="InterPro" id="IPR056906">
    <property type="entry name" value="ORF2/G2P_dom"/>
</dbReference>
<accession>A0AAU8B6D3</accession>
<evidence type="ECO:0000313" key="2">
    <source>
        <dbReference type="EMBL" id="XCD07854.1"/>
    </source>
</evidence>
<sequence>MIGCYNPLKGFQIGLTENGKPKYKICSYGTDHVEQRKNGSWIAVSEYNRSGYAEHVVRDFIEIPCGKCVGCRLDYSRHWADRCMLEAKYHEHNYFVTLTYDDMHVPHSSYIDERTGEICESLTLVKSDLQKFFKRLRKHKGELRYYACGEYGGHTMRPHYHAIIFGLELDDLVKYKQSDNYIYYNSESLQKIWNKGFVVVTELTWATCAYVARYVVKKAKKAVADSYKTFNVEKEFNVMSRRPGIANQYFQDHDMYAYDYINISTPDGGKKIKPARYFDRLLEQKDPDTFANLKEKRLETAKNQSLLKLSHTDNSYIDMLATEESVKSNKIKALNRNRVDLV</sequence>